<proteinExistence type="predicted"/>
<accession>A0A6M3KZW6</accession>
<protein>
    <submittedName>
        <fullName evidence="1">Uncharacterized protein</fullName>
    </submittedName>
</protein>
<sequence length="96" mass="11297">MKWRPVSWKEKYQHKDFGRIFMKQRKWKHWEDASFHEIFESGANAMLEVLRKDGLQVDISAGVRVFTGGKQNLLYRTKGTPTGRGKLVFIPDEEEV</sequence>
<dbReference type="AlphaFoldDB" id="A0A6M3KZW6"/>
<gene>
    <name evidence="1" type="ORF">MM415B02883_0006</name>
</gene>
<organism evidence="1">
    <name type="scientific">viral metagenome</name>
    <dbReference type="NCBI Taxonomy" id="1070528"/>
    <lineage>
        <taxon>unclassified sequences</taxon>
        <taxon>metagenomes</taxon>
        <taxon>organismal metagenomes</taxon>
    </lineage>
</organism>
<dbReference type="EMBL" id="MT142735">
    <property type="protein sequence ID" value="QJA87827.1"/>
    <property type="molecule type" value="Genomic_DNA"/>
</dbReference>
<name>A0A6M3KZW6_9ZZZZ</name>
<evidence type="ECO:0000313" key="1">
    <source>
        <dbReference type="EMBL" id="QJA87827.1"/>
    </source>
</evidence>
<reference evidence="1" key="1">
    <citation type="submission" date="2020-03" db="EMBL/GenBank/DDBJ databases">
        <title>The deep terrestrial virosphere.</title>
        <authorList>
            <person name="Holmfeldt K."/>
            <person name="Nilsson E."/>
            <person name="Simone D."/>
            <person name="Lopez-Fernandez M."/>
            <person name="Wu X."/>
            <person name="de Brujin I."/>
            <person name="Lundin D."/>
            <person name="Andersson A."/>
            <person name="Bertilsson S."/>
            <person name="Dopson M."/>
        </authorList>
    </citation>
    <scope>NUCLEOTIDE SEQUENCE</scope>
    <source>
        <strain evidence="1">MM415B02883</strain>
    </source>
</reference>